<protein>
    <submittedName>
        <fullName evidence="2">Gamma-carboxymuconolactone decarboxylase like</fullName>
    </submittedName>
</protein>
<accession>A0AAI8W1E0</accession>
<name>A0AAI8W1E0_9PEZI</name>
<dbReference type="AlphaFoldDB" id="A0AAI8W1E0"/>
<dbReference type="EMBL" id="CAVMBE010000002">
    <property type="protein sequence ID" value="CAK3784075.1"/>
    <property type="molecule type" value="Genomic_DNA"/>
</dbReference>
<sequence length="250" mass="27558">MSRPADLKQALIDSGEEWNTSWDNVLQASPSYLAAYVKLRQVPIQKQKLPRKIQELILLAIDAQCTHLHAPGVRLHIEEARKAGASVGEIIETLEMASVLGVHSVTVGVELLQEVLAEKGQTLSAEDRDLSPRQQALKDNFVRQRGYWSGTWSPVLQLSPEFFAAYTEYSSVPFQEGHSFLESYVKELVYCAIDCATTHLFAPGLKIHIRNAIEKGASAEQVLEVFELAALMGAKTVVMGVDAVAEIEKG</sequence>
<evidence type="ECO:0000259" key="1">
    <source>
        <dbReference type="Pfam" id="PF02627"/>
    </source>
</evidence>
<evidence type="ECO:0000313" key="2">
    <source>
        <dbReference type="EMBL" id="CAK3784075.1"/>
    </source>
</evidence>
<dbReference type="GO" id="GO:0051920">
    <property type="term" value="F:peroxiredoxin activity"/>
    <property type="evidence" value="ECO:0007669"/>
    <property type="project" value="InterPro"/>
</dbReference>
<dbReference type="PANTHER" id="PTHR33930:SF2">
    <property type="entry name" value="BLR3452 PROTEIN"/>
    <property type="match status" value="1"/>
</dbReference>
<dbReference type="PANTHER" id="PTHR33930">
    <property type="entry name" value="ALKYL HYDROPEROXIDE REDUCTASE AHPD"/>
    <property type="match status" value="1"/>
</dbReference>
<feature type="domain" description="Carboxymuconolactone decarboxylase-like" evidence="1">
    <location>
        <begin position="30"/>
        <end position="100"/>
    </location>
</feature>
<dbReference type="InterPro" id="IPR003779">
    <property type="entry name" value="CMD-like"/>
</dbReference>
<dbReference type="Proteomes" id="UP001296104">
    <property type="component" value="Unassembled WGS sequence"/>
</dbReference>
<dbReference type="InterPro" id="IPR029032">
    <property type="entry name" value="AhpD-like"/>
</dbReference>
<keyword evidence="3" id="KW-1185">Reference proteome</keyword>
<evidence type="ECO:0000313" key="3">
    <source>
        <dbReference type="Proteomes" id="UP001296104"/>
    </source>
</evidence>
<dbReference type="Gene3D" id="1.20.1290.10">
    <property type="entry name" value="AhpD-like"/>
    <property type="match status" value="1"/>
</dbReference>
<dbReference type="SUPFAM" id="SSF69118">
    <property type="entry name" value="AhpD-like"/>
    <property type="match status" value="1"/>
</dbReference>
<dbReference type="Pfam" id="PF02627">
    <property type="entry name" value="CMD"/>
    <property type="match status" value="2"/>
</dbReference>
<proteinExistence type="predicted"/>
<reference evidence="2" key="1">
    <citation type="submission" date="2023-11" db="EMBL/GenBank/DDBJ databases">
        <authorList>
            <person name="Alioto T."/>
            <person name="Alioto T."/>
            <person name="Gomez Garrido J."/>
        </authorList>
    </citation>
    <scope>NUCLEOTIDE SEQUENCE</scope>
</reference>
<organism evidence="2 3">
    <name type="scientific">Lecanosticta acicola</name>
    <dbReference type="NCBI Taxonomy" id="111012"/>
    <lineage>
        <taxon>Eukaryota</taxon>
        <taxon>Fungi</taxon>
        <taxon>Dikarya</taxon>
        <taxon>Ascomycota</taxon>
        <taxon>Pezizomycotina</taxon>
        <taxon>Dothideomycetes</taxon>
        <taxon>Dothideomycetidae</taxon>
        <taxon>Mycosphaerellales</taxon>
        <taxon>Mycosphaerellaceae</taxon>
        <taxon>Lecanosticta</taxon>
    </lineage>
</organism>
<gene>
    <name evidence="2" type="ORF">LECACI_7A000608</name>
</gene>
<feature type="domain" description="Carboxymuconolactone decarboxylase-like" evidence="1">
    <location>
        <begin position="160"/>
        <end position="245"/>
    </location>
</feature>
<comment type="caution">
    <text evidence="2">The sequence shown here is derived from an EMBL/GenBank/DDBJ whole genome shotgun (WGS) entry which is preliminary data.</text>
</comment>